<dbReference type="RefSeq" id="WP_115304277.1">
    <property type="nucleotide sequence ID" value="NZ_CAAAHO010000012.1"/>
</dbReference>
<keyword evidence="4" id="KW-1185">Reference proteome</keyword>
<protein>
    <submittedName>
        <fullName evidence="3">Uncharacterized conserved protein</fullName>
    </submittedName>
</protein>
<reference evidence="3 4" key="1">
    <citation type="submission" date="2018-06" db="EMBL/GenBank/DDBJ databases">
        <authorList>
            <consortium name="Pathogen Informatics"/>
            <person name="Doyle S."/>
        </authorList>
    </citation>
    <scope>NUCLEOTIDE SEQUENCE [LARGE SCALE GENOMIC DNA]</scope>
    <source>
        <strain evidence="3 4">NCTC13315</strain>
    </source>
</reference>
<dbReference type="InterPro" id="IPR025711">
    <property type="entry name" value="PepSY"/>
</dbReference>
<feature type="chain" id="PRO_5016565011" evidence="1">
    <location>
        <begin position="21"/>
        <end position="82"/>
    </location>
</feature>
<evidence type="ECO:0000259" key="2">
    <source>
        <dbReference type="Pfam" id="PF13670"/>
    </source>
</evidence>
<gene>
    <name evidence="3" type="ORF">NCTC13315_03035</name>
</gene>
<keyword evidence="1" id="KW-0732">Signal</keyword>
<proteinExistence type="predicted"/>
<dbReference type="Gene3D" id="3.10.450.40">
    <property type="match status" value="1"/>
</dbReference>
<feature type="signal peptide" evidence="1">
    <location>
        <begin position="1"/>
        <end position="20"/>
    </location>
</feature>
<accession>A0A378JPH7</accession>
<evidence type="ECO:0000256" key="1">
    <source>
        <dbReference type="SAM" id="SignalP"/>
    </source>
</evidence>
<name>A0A378JPH7_9GAMM</name>
<evidence type="ECO:0000313" key="3">
    <source>
        <dbReference type="EMBL" id="STX55664.1"/>
    </source>
</evidence>
<sequence length="82" mass="8949">MKINIAILTALILANTTAFADSTQPQVSIQQAISAAEKAGYTDIRKIEYEHGQWEVRGRNAQGNKFEVKINAATGALTKDED</sequence>
<dbReference type="OrthoDB" id="5951452at2"/>
<feature type="domain" description="PepSY" evidence="2">
    <location>
        <begin position="5"/>
        <end position="80"/>
    </location>
</feature>
<dbReference type="Pfam" id="PF13670">
    <property type="entry name" value="PepSY_2"/>
    <property type="match status" value="1"/>
</dbReference>
<evidence type="ECO:0000313" key="4">
    <source>
        <dbReference type="Proteomes" id="UP000254968"/>
    </source>
</evidence>
<organism evidence="3 4">
    <name type="scientific">Legionella beliardensis</name>
    <dbReference type="NCBI Taxonomy" id="91822"/>
    <lineage>
        <taxon>Bacteria</taxon>
        <taxon>Pseudomonadati</taxon>
        <taxon>Pseudomonadota</taxon>
        <taxon>Gammaproteobacteria</taxon>
        <taxon>Legionellales</taxon>
        <taxon>Legionellaceae</taxon>
        <taxon>Legionella</taxon>
    </lineage>
</organism>
<dbReference type="Proteomes" id="UP000254968">
    <property type="component" value="Unassembled WGS sequence"/>
</dbReference>
<dbReference type="EMBL" id="UGNV01000004">
    <property type="protein sequence ID" value="STX55664.1"/>
    <property type="molecule type" value="Genomic_DNA"/>
</dbReference>
<dbReference type="AlphaFoldDB" id="A0A378JPH7"/>